<proteinExistence type="predicted"/>
<dbReference type="AlphaFoldDB" id="A0A1F6VEN2"/>
<protein>
    <submittedName>
        <fullName evidence="1">Uncharacterized protein</fullName>
    </submittedName>
</protein>
<sequence length="81" mass="9725">MKKKSLFDYSESDVDSLSGKEFVELLLYTEERYHSCRDSIARFCALEFFDDGPPDLEEERKKLEILRSFCHNRIEKELNRK</sequence>
<name>A0A1F6VEN2_9BACT</name>
<reference evidence="1 2" key="1">
    <citation type="journal article" date="2016" name="Nat. Commun.">
        <title>Thousands of microbial genomes shed light on interconnected biogeochemical processes in an aquifer system.</title>
        <authorList>
            <person name="Anantharaman K."/>
            <person name="Brown C.T."/>
            <person name="Hug L.A."/>
            <person name="Sharon I."/>
            <person name="Castelle C.J."/>
            <person name="Probst A.J."/>
            <person name="Thomas B.C."/>
            <person name="Singh A."/>
            <person name="Wilkins M.J."/>
            <person name="Karaoz U."/>
            <person name="Brodie E.L."/>
            <person name="Williams K.H."/>
            <person name="Hubbard S.S."/>
            <person name="Banfield J.F."/>
        </authorList>
    </citation>
    <scope>NUCLEOTIDE SEQUENCE [LARGE SCALE GENOMIC DNA]</scope>
</reference>
<gene>
    <name evidence="1" type="ORF">A2738_02635</name>
</gene>
<dbReference type="Proteomes" id="UP000178235">
    <property type="component" value="Unassembled WGS sequence"/>
</dbReference>
<evidence type="ECO:0000313" key="1">
    <source>
        <dbReference type="EMBL" id="OGI68062.1"/>
    </source>
</evidence>
<accession>A0A1F6VEN2</accession>
<organism evidence="1 2">
    <name type="scientific">Candidatus Nomurabacteria bacterium RIFCSPHIGHO2_01_FULL_42_15</name>
    <dbReference type="NCBI Taxonomy" id="1801742"/>
    <lineage>
        <taxon>Bacteria</taxon>
        <taxon>Candidatus Nomuraibacteriota</taxon>
    </lineage>
</organism>
<comment type="caution">
    <text evidence="1">The sequence shown here is derived from an EMBL/GenBank/DDBJ whole genome shotgun (WGS) entry which is preliminary data.</text>
</comment>
<dbReference type="EMBL" id="MFTS01000005">
    <property type="protein sequence ID" value="OGI68062.1"/>
    <property type="molecule type" value="Genomic_DNA"/>
</dbReference>
<evidence type="ECO:0000313" key="2">
    <source>
        <dbReference type="Proteomes" id="UP000178235"/>
    </source>
</evidence>